<gene>
    <name evidence="3" type="ORF">BJ987_003274</name>
</gene>
<organism evidence="3 4">
    <name type="scientific">Nocardia goodfellowii</name>
    <dbReference type="NCBI Taxonomy" id="882446"/>
    <lineage>
        <taxon>Bacteria</taxon>
        <taxon>Bacillati</taxon>
        <taxon>Actinomycetota</taxon>
        <taxon>Actinomycetes</taxon>
        <taxon>Mycobacteriales</taxon>
        <taxon>Nocardiaceae</taxon>
        <taxon>Nocardia</taxon>
    </lineage>
</organism>
<evidence type="ECO:0000313" key="3">
    <source>
        <dbReference type="EMBL" id="MBP2190373.1"/>
    </source>
</evidence>
<dbReference type="Pfam" id="PF04072">
    <property type="entry name" value="LCM"/>
    <property type="match status" value="1"/>
</dbReference>
<dbReference type="RefSeq" id="WP_209890410.1">
    <property type="nucleotide sequence ID" value="NZ_JAGGMR010000001.1"/>
</dbReference>
<accession>A0ABS4QGZ0</accession>
<dbReference type="InterPro" id="IPR007213">
    <property type="entry name" value="Ppm1/Ppm2/Tcmp"/>
</dbReference>
<sequence length="270" mass="30026">MSSEVELDGVPLTMLWTLHNRASESKRAGGVLHDPDCERIYDALAFDYKGTFGPPDGTHAVRSKKFDEVLEPWLAAHPGGTVVELAAGLETQFQRCDDGSVRWLCVDVPESIAVRERFLPATERCRYLPISALDPAWMDQVDPARGVFVTAQGLFMYFQPEQVRELCVAILDRFPGVELMFDTIPPWFSRKTVRGFWKTPHYQAPPMPWGIEGSKVPVLVRGWSPRVTEVRMSGFAPSHGILATTAPLFAALPIMRDIPPAIAHVRTAAA</sequence>
<keyword evidence="1" id="KW-0489">Methyltransferase</keyword>
<dbReference type="PANTHER" id="PTHR43619">
    <property type="entry name" value="S-ADENOSYL-L-METHIONINE-DEPENDENT METHYLTRANSFERASE YKTD-RELATED"/>
    <property type="match status" value="1"/>
</dbReference>
<evidence type="ECO:0000256" key="1">
    <source>
        <dbReference type="ARBA" id="ARBA00022603"/>
    </source>
</evidence>
<protein>
    <submittedName>
        <fullName evidence="3">O-methyltransferase involved in polyketide biosynthesis</fullName>
    </submittedName>
</protein>
<dbReference type="Gene3D" id="3.40.50.150">
    <property type="entry name" value="Vaccinia Virus protein VP39"/>
    <property type="match status" value="1"/>
</dbReference>
<dbReference type="SUPFAM" id="SSF53335">
    <property type="entry name" value="S-adenosyl-L-methionine-dependent methyltransferases"/>
    <property type="match status" value="1"/>
</dbReference>
<name>A0ABS4QGZ0_9NOCA</name>
<keyword evidence="2" id="KW-0808">Transferase</keyword>
<keyword evidence="4" id="KW-1185">Reference proteome</keyword>
<evidence type="ECO:0000313" key="4">
    <source>
        <dbReference type="Proteomes" id="UP001519325"/>
    </source>
</evidence>
<reference evidence="3 4" key="1">
    <citation type="submission" date="2021-03" db="EMBL/GenBank/DDBJ databases">
        <title>Sequencing the genomes of 1000 actinobacteria strains.</title>
        <authorList>
            <person name="Klenk H.-P."/>
        </authorList>
    </citation>
    <scope>NUCLEOTIDE SEQUENCE [LARGE SCALE GENOMIC DNA]</scope>
    <source>
        <strain evidence="3 4">DSM 45516</strain>
    </source>
</reference>
<dbReference type="PANTHER" id="PTHR43619:SF2">
    <property type="entry name" value="S-ADENOSYL-L-METHIONINE-DEPENDENT METHYLTRANSFERASES SUPERFAMILY PROTEIN"/>
    <property type="match status" value="1"/>
</dbReference>
<dbReference type="EMBL" id="JAGGMR010000001">
    <property type="protein sequence ID" value="MBP2190373.1"/>
    <property type="molecule type" value="Genomic_DNA"/>
</dbReference>
<dbReference type="InterPro" id="IPR029063">
    <property type="entry name" value="SAM-dependent_MTases_sf"/>
</dbReference>
<dbReference type="Proteomes" id="UP001519325">
    <property type="component" value="Unassembled WGS sequence"/>
</dbReference>
<proteinExistence type="predicted"/>
<comment type="caution">
    <text evidence="3">The sequence shown here is derived from an EMBL/GenBank/DDBJ whole genome shotgun (WGS) entry which is preliminary data.</text>
</comment>
<evidence type="ECO:0000256" key="2">
    <source>
        <dbReference type="ARBA" id="ARBA00022679"/>
    </source>
</evidence>